<keyword evidence="2" id="KW-1185">Reference proteome</keyword>
<evidence type="ECO:0000313" key="2">
    <source>
        <dbReference type="Proteomes" id="UP000001469"/>
    </source>
</evidence>
<dbReference type="KEGG" id="vg:5176997"/>
<accession>Q4KPG9</accession>
<dbReference type="RefSeq" id="YP_271875.1">
    <property type="nucleotide sequence ID" value="NC_007217.1"/>
</dbReference>
<sequence length="67" mass="6960">MSSVEDVPSVSPAARGDAVEAKAALGLAGRVRLKVAVVVLFVGILLVPPSLRDAFNDLEVSSPDEEE</sequence>
<organism evidence="1 2">
    <name type="scientific">Haloarcula hispanica SH1 virus</name>
    <dbReference type="NCBI Taxonomy" id="326574"/>
    <lineage>
        <taxon>Viruses</taxon>
        <taxon>Singelaviria</taxon>
        <taxon>Helvetiavirae</taxon>
        <taxon>Dividoviricota</taxon>
        <taxon>Laserviricetes</taxon>
        <taxon>Halopanivirales</taxon>
        <taxon>Sphaerolipoviridae</taxon>
        <taxon>Alphasphaerolipovirus</taxon>
        <taxon>Alphasphaerolipovirus serpentinense</taxon>
    </lineage>
</organism>
<reference evidence="1 2" key="1">
    <citation type="journal article" date="2005" name="J. Virol.">
        <title>Constituents of SH1, a novel lipid-containing virus infecting the halophilic euryarchaeon Haloarcula hispanica.</title>
        <authorList>
            <person name="Bamford D.H."/>
            <person name="Ravantti J.J."/>
            <person name="Ronnholm G."/>
            <person name="Laurinavicius S."/>
            <person name="Kukkaro P."/>
            <person name="Dyall-Smith M."/>
            <person name="Somerharju P."/>
            <person name="Kalkkinen N."/>
            <person name="Bamford J.K."/>
        </authorList>
    </citation>
    <scope>NUCLEOTIDE SEQUENCE</scope>
</reference>
<proteinExistence type="predicted"/>
<dbReference type="GeneID" id="5176997"/>
<dbReference type="EMBL" id="AY950802">
    <property type="protein sequence ID" value="AAY24944.1"/>
    <property type="molecule type" value="Genomic_DNA"/>
</dbReference>
<dbReference type="Proteomes" id="UP000001469">
    <property type="component" value="Segment"/>
</dbReference>
<name>Q4KPG9_9VIRU</name>
<evidence type="ECO:0000313" key="1">
    <source>
        <dbReference type="EMBL" id="AAY24944.1"/>
    </source>
</evidence>
<protein>
    <submittedName>
        <fullName evidence="1">ORF 18</fullName>
    </submittedName>
</protein>